<proteinExistence type="predicted"/>
<evidence type="ECO:0000313" key="1">
    <source>
        <dbReference type="EMBL" id="MXU82348.1"/>
    </source>
</evidence>
<dbReference type="AlphaFoldDB" id="A0A6B0TT43"/>
<accession>A0A6B0TT43</accession>
<sequence length="68" mass="6977">MGPFPSSPDAAAALSLVASRLLPSGSTLKTTSSAAQYRSSWIASNVGGVGRVCRAAFLRNIVAEVVRV</sequence>
<reference evidence="1" key="1">
    <citation type="submission" date="2019-12" db="EMBL/GenBank/DDBJ databases">
        <title>An insight into the sialome of adult female Ixodes ricinus ticks feeding for 6 days.</title>
        <authorList>
            <person name="Perner J."/>
            <person name="Ribeiro J.M.C."/>
        </authorList>
    </citation>
    <scope>NUCLEOTIDE SEQUENCE</scope>
    <source>
        <strain evidence="1">Semi-engorged</strain>
        <tissue evidence="1">Salivary glands</tissue>
    </source>
</reference>
<name>A0A6B0TT43_IXORI</name>
<protein>
    <submittedName>
        <fullName evidence="1">Putative secreted protein</fullName>
    </submittedName>
</protein>
<organism evidence="1">
    <name type="scientific">Ixodes ricinus</name>
    <name type="common">Common tick</name>
    <name type="synonym">Acarus ricinus</name>
    <dbReference type="NCBI Taxonomy" id="34613"/>
    <lineage>
        <taxon>Eukaryota</taxon>
        <taxon>Metazoa</taxon>
        <taxon>Ecdysozoa</taxon>
        <taxon>Arthropoda</taxon>
        <taxon>Chelicerata</taxon>
        <taxon>Arachnida</taxon>
        <taxon>Acari</taxon>
        <taxon>Parasitiformes</taxon>
        <taxon>Ixodida</taxon>
        <taxon>Ixodoidea</taxon>
        <taxon>Ixodidae</taxon>
        <taxon>Ixodinae</taxon>
        <taxon>Ixodes</taxon>
    </lineage>
</organism>
<dbReference type="EMBL" id="GIFC01000265">
    <property type="protein sequence ID" value="MXU82348.1"/>
    <property type="molecule type" value="Transcribed_RNA"/>
</dbReference>